<comment type="subcellular location">
    <subcellularLocation>
        <location evidence="1 12">Nucleus</location>
    </subcellularLocation>
</comment>
<keyword evidence="8" id="KW-0805">Transcription regulation</keyword>
<dbReference type="GO" id="GO:0019899">
    <property type="term" value="F:enzyme binding"/>
    <property type="evidence" value="ECO:0007669"/>
    <property type="project" value="Ensembl"/>
</dbReference>
<reference evidence="15" key="3">
    <citation type="submission" date="2025-09" db="UniProtKB">
        <authorList>
            <consortium name="Ensembl"/>
        </authorList>
    </citation>
    <scope>IDENTIFICATION</scope>
    <source>
        <strain evidence="15">Brown Norway</strain>
    </source>
</reference>
<dbReference type="GO" id="GO:0008270">
    <property type="term" value="F:zinc ion binding"/>
    <property type="evidence" value="ECO:0007669"/>
    <property type="project" value="UniProtKB-KW"/>
</dbReference>
<proteinExistence type="inferred from homology"/>
<dbReference type="GO" id="GO:1990841">
    <property type="term" value="F:promoter-specific chromatin binding"/>
    <property type="evidence" value="ECO:0007669"/>
    <property type="project" value="Ensembl"/>
</dbReference>
<dbReference type="InterPro" id="IPR050603">
    <property type="entry name" value="MYST_HAT"/>
</dbReference>
<keyword evidence="6" id="KW-0862">Zinc</keyword>
<dbReference type="SUPFAM" id="SSF55729">
    <property type="entry name" value="Acyl-CoA N-acyltransferases (Nat)"/>
    <property type="match status" value="1"/>
</dbReference>
<dbReference type="GO" id="GO:0061920">
    <property type="term" value="F:protein propionyltransferase activity"/>
    <property type="evidence" value="ECO:0007669"/>
    <property type="project" value="Ensembl"/>
</dbReference>
<dbReference type="GO" id="GO:0010718">
    <property type="term" value="P:positive regulation of epithelial to mesenchymal transition"/>
    <property type="evidence" value="ECO:0007669"/>
    <property type="project" value="Ensembl"/>
</dbReference>
<dbReference type="RGD" id="2198">
    <property type="gene designation" value="Bckdk"/>
</dbReference>
<dbReference type="GO" id="GO:0009048">
    <property type="term" value="P:dosage compensation by inactivation of X chromosome"/>
    <property type="evidence" value="ECO:0007669"/>
    <property type="project" value="Ensembl"/>
</dbReference>
<feature type="region of interest" description="Disordered" evidence="13">
    <location>
        <begin position="1"/>
        <end position="48"/>
    </location>
</feature>
<dbReference type="GO" id="GO:0022008">
    <property type="term" value="P:neurogenesis"/>
    <property type="evidence" value="ECO:0007669"/>
    <property type="project" value="Ensembl"/>
</dbReference>
<keyword evidence="4" id="KW-0808">Transferase</keyword>
<keyword evidence="9" id="KW-0804">Transcription</keyword>
<evidence type="ECO:0000256" key="2">
    <source>
        <dbReference type="ARBA" id="ARBA00010107"/>
    </source>
</evidence>
<evidence type="ECO:0000313" key="15">
    <source>
        <dbReference type="Ensembl" id="ENSRNOP00000026527.5"/>
    </source>
</evidence>
<dbReference type="GO" id="GO:1903108">
    <property type="term" value="P:regulation of mitochondrial transcription"/>
    <property type="evidence" value="ECO:0007669"/>
    <property type="project" value="Ensembl"/>
</dbReference>
<keyword evidence="5" id="KW-0863">Zinc-finger</keyword>
<dbReference type="CDD" id="cd04301">
    <property type="entry name" value="NAT_SF"/>
    <property type="match status" value="1"/>
</dbReference>
<keyword evidence="16" id="KW-1185">Reference proteome</keyword>
<reference evidence="15" key="2">
    <citation type="submission" date="2025-08" db="UniProtKB">
        <authorList>
            <consortium name="Ensembl"/>
        </authorList>
    </citation>
    <scope>IDENTIFICATION</scope>
    <source>
        <strain evidence="15">Brown Norway</strain>
    </source>
</reference>
<dbReference type="InterPro" id="IPR036388">
    <property type="entry name" value="WH-like_DNA-bd_sf"/>
</dbReference>
<evidence type="ECO:0000256" key="11">
    <source>
        <dbReference type="PIRSR" id="PIRSR602717-51"/>
    </source>
</evidence>
<dbReference type="Gene3D" id="1.10.10.10">
    <property type="entry name" value="Winged helix-like DNA-binding domain superfamily/Winged helix DNA-binding domain"/>
    <property type="match status" value="1"/>
</dbReference>
<dbReference type="PANTHER" id="PTHR10615">
    <property type="entry name" value="HISTONE ACETYLTRANSFERASE"/>
    <property type="match status" value="1"/>
</dbReference>
<organism evidence="15 16">
    <name type="scientific">Rattus norvegicus</name>
    <name type="common">Rat</name>
    <dbReference type="NCBI Taxonomy" id="10116"/>
    <lineage>
        <taxon>Eukaryota</taxon>
        <taxon>Metazoa</taxon>
        <taxon>Chordata</taxon>
        <taxon>Craniata</taxon>
        <taxon>Vertebrata</taxon>
        <taxon>Euteleostomi</taxon>
        <taxon>Mammalia</taxon>
        <taxon>Eutheria</taxon>
        <taxon>Euarchontoglires</taxon>
        <taxon>Glires</taxon>
        <taxon>Rodentia</taxon>
        <taxon>Myomorpha</taxon>
        <taxon>Muroidea</taxon>
        <taxon>Muridae</taxon>
        <taxon>Murinae</taxon>
        <taxon>Rattus</taxon>
    </lineage>
</organism>
<dbReference type="GO" id="GO:0060261">
    <property type="term" value="P:positive regulation of transcription initiation by RNA polymerase II"/>
    <property type="evidence" value="ECO:0007669"/>
    <property type="project" value="Ensembl"/>
</dbReference>
<feature type="domain" description="MYST-type HAT" evidence="14">
    <location>
        <begin position="239"/>
        <end position="482"/>
    </location>
</feature>
<feature type="active site" description="Proton donor/acceptor" evidence="11">
    <location>
        <position position="385"/>
    </location>
</feature>
<evidence type="ECO:0000256" key="12">
    <source>
        <dbReference type="RuleBase" id="RU361211"/>
    </source>
</evidence>
<reference evidence="15" key="1">
    <citation type="submission" date="2024-01" db="EMBL/GenBank/DDBJ databases">
        <title>GRCr8: a new rat reference genome assembly contstructed from accurate long reads and long range scaffolding.</title>
        <authorList>
            <person name="Doris P.A."/>
            <person name="Kalbfleisch T."/>
            <person name="Li K."/>
            <person name="Howe K."/>
            <person name="Wood J."/>
        </authorList>
    </citation>
    <scope>NUCLEOTIDE SEQUENCE [LARGE SCALE GENOMIC DNA]</scope>
    <source>
        <strain evidence="15">Brown Norway</strain>
    </source>
</reference>
<comment type="catalytic activity">
    <reaction evidence="12">
        <text>L-lysyl-[protein] + acetyl-CoA = N(6)-acetyl-L-lysyl-[protein] + CoA + H(+)</text>
        <dbReference type="Rhea" id="RHEA:45948"/>
        <dbReference type="Rhea" id="RHEA-COMP:9752"/>
        <dbReference type="Rhea" id="RHEA-COMP:10731"/>
        <dbReference type="ChEBI" id="CHEBI:15378"/>
        <dbReference type="ChEBI" id="CHEBI:29969"/>
        <dbReference type="ChEBI" id="CHEBI:57287"/>
        <dbReference type="ChEBI" id="CHEBI:57288"/>
        <dbReference type="ChEBI" id="CHEBI:61930"/>
        <dbReference type="EC" id="2.3.1.48"/>
    </reaction>
</comment>
<dbReference type="InterPro" id="IPR016181">
    <property type="entry name" value="Acyl_CoA_acyltransferase"/>
</dbReference>
<sequence length="493" mass="56150">MSSKRKRNQIGPISSNNSPTEYALLNKTLPRHNLPTSNTQTMPAPTDPELKTSLCLIARITSGTAMAAQGATAAVAATTSGIVGEGEPGPGENTSVEGPARSPGRVSPPTPARGEPEVTVEIGETYLCRRPDSTWHSAEVIQSRVNDQEGREEFYVHYVGFNRRLDEWVDKNRLALTKTVKDAVQKNSEKYLSELAEQPERKITRNQKRKHDEINHVQKTYAEMDPTTAALEKEHEAITKVKYVDKIHIGNYEIDAWYFSPFPEDYGKQPKLWLCEYCLKYMKFEKSYRFHLIYCQNLCLLAKLFLDHKTLYFDVEPFVFYILTEVDRQGAHIVGYFSKEKESPDGNNVACILTLPPYQRRGYGKFLIAFSYELSKLESTVGSPEKPLSDLGKLSYRSYWSWVLLEILRDFRGTLSIKDLSQMTSITQNDIISTLQSLNMVKYWKGQHVICVTPKLVEEHLKSAQYKKPPITVDSVCLKWAPPKHKQVKLSKK</sequence>
<dbReference type="Proteomes" id="UP000002494">
    <property type="component" value="Chromosome 1"/>
</dbReference>
<feature type="compositionally biased region" description="Polar residues" evidence="13">
    <location>
        <begin position="11"/>
        <end position="20"/>
    </location>
</feature>
<feature type="compositionally biased region" description="Polar residues" evidence="13">
    <location>
        <begin position="34"/>
        <end position="43"/>
    </location>
</feature>
<dbReference type="GO" id="GO:0045892">
    <property type="term" value="P:negative regulation of DNA-templated transcription"/>
    <property type="evidence" value="ECO:0007669"/>
    <property type="project" value="Ensembl"/>
</dbReference>
<dbReference type="Gene3D" id="2.30.30.140">
    <property type="match status" value="1"/>
</dbReference>
<evidence type="ECO:0000256" key="9">
    <source>
        <dbReference type="ARBA" id="ARBA00023163"/>
    </source>
</evidence>
<dbReference type="GO" id="GO:0032481">
    <property type="term" value="P:positive regulation of type I interferon production"/>
    <property type="evidence" value="ECO:0007669"/>
    <property type="project" value="Ensembl"/>
</dbReference>
<dbReference type="InterPro" id="IPR000953">
    <property type="entry name" value="Chromo/chromo_shadow_dom"/>
</dbReference>
<keyword evidence="7" id="KW-0007">Acetylation</keyword>
<evidence type="ECO:0000256" key="5">
    <source>
        <dbReference type="ARBA" id="ARBA00022771"/>
    </source>
</evidence>
<dbReference type="GeneTree" id="ENSGT00940000159512"/>
<dbReference type="InterPro" id="IPR002717">
    <property type="entry name" value="HAT_MYST-type"/>
</dbReference>
<dbReference type="GO" id="GO:0043995">
    <property type="term" value="F:histone H4K5 acetyltransferase activity"/>
    <property type="evidence" value="ECO:0007669"/>
    <property type="project" value="Ensembl"/>
</dbReference>
<dbReference type="Pfam" id="PF01853">
    <property type="entry name" value="MOZ_SAS"/>
    <property type="match status" value="1"/>
</dbReference>
<dbReference type="GO" id="GO:0046972">
    <property type="term" value="F:histone H4K16 acetyltransferase activity"/>
    <property type="evidence" value="ECO:0007669"/>
    <property type="project" value="Ensembl"/>
</dbReference>
<dbReference type="GO" id="GO:0030099">
    <property type="term" value="P:myeloid cell differentiation"/>
    <property type="evidence" value="ECO:0007669"/>
    <property type="project" value="Ensembl"/>
</dbReference>
<dbReference type="PANTHER" id="PTHR10615:SF82">
    <property type="entry name" value="HISTONE ACETYLTRANSFERASE KAT8"/>
    <property type="match status" value="1"/>
</dbReference>
<dbReference type="EC" id="2.3.1.48" evidence="3 12"/>
<dbReference type="GO" id="GO:0032480">
    <property type="term" value="P:negative regulation of type I interferon production"/>
    <property type="evidence" value="ECO:0007669"/>
    <property type="project" value="Ensembl"/>
</dbReference>
<dbReference type="AlphaFoldDB" id="A0A8L2QED5"/>
<keyword evidence="12" id="KW-0539">Nucleus</keyword>
<dbReference type="GO" id="GO:0010506">
    <property type="term" value="P:regulation of autophagy"/>
    <property type="evidence" value="ECO:0007669"/>
    <property type="project" value="Ensembl"/>
</dbReference>
<dbReference type="OrthoDB" id="787137at2759"/>
<dbReference type="GO" id="GO:0000776">
    <property type="term" value="C:kinetochore"/>
    <property type="evidence" value="ECO:0007669"/>
    <property type="project" value="Ensembl"/>
</dbReference>
<dbReference type="Gene3D" id="3.40.630.30">
    <property type="match status" value="1"/>
</dbReference>
<dbReference type="GO" id="GO:0072487">
    <property type="term" value="C:MSL complex"/>
    <property type="evidence" value="ECO:0007669"/>
    <property type="project" value="Ensembl"/>
</dbReference>
<dbReference type="GO" id="GO:0003713">
    <property type="term" value="F:transcription coactivator activity"/>
    <property type="evidence" value="ECO:0007669"/>
    <property type="project" value="Ensembl"/>
</dbReference>
<keyword evidence="5" id="KW-0479">Metal-binding</keyword>
<dbReference type="RGD" id="1311512">
    <property type="gene designation" value="Kat8"/>
</dbReference>
<comment type="similarity">
    <text evidence="2 12">Belongs to the MYST (SAS/MOZ) family.</text>
</comment>
<keyword evidence="10" id="KW-0012">Acyltransferase</keyword>
<dbReference type="GO" id="GO:0043996">
    <property type="term" value="F:histone H4K8 acetyltransferase activity"/>
    <property type="evidence" value="ECO:0007669"/>
    <property type="project" value="Ensembl"/>
</dbReference>
<dbReference type="GO" id="GO:0010719">
    <property type="term" value="P:negative regulation of epithelial to mesenchymal transition"/>
    <property type="evidence" value="ECO:0007669"/>
    <property type="project" value="Ensembl"/>
</dbReference>
<dbReference type="GO" id="GO:0140694">
    <property type="term" value="P:membraneless organelle assembly"/>
    <property type="evidence" value="ECO:0007669"/>
    <property type="project" value="Ensembl"/>
</dbReference>
<protein>
    <recommendedName>
        <fullName evidence="3 12">Histone acetyltransferase</fullName>
        <ecNumber evidence="3 12">2.3.1.48</ecNumber>
    </recommendedName>
</protein>
<dbReference type="GO" id="GO:0044545">
    <property type="term" value="C:NSL complex"/>
    <property type="evidence" value="ECO:0007669"/>
    <property type="project" value="Ensembl"/>
</dbReference>
<dbReference type="GO" id="GO:0016363">
    <property type="term" value="C:nuclear matrix"/>
    <property type="evidence" value="ECO:0007669"/>
    <property type="project" value="Ensembl"/>
</dbReference>
<dbReference type="GO" id="GO:1902726">
    <property type="term" value="P:positive regulation of skeletal muscle satellite cell differentiation"/>
    <property type="evidence" value="ECO:0007669"/>
    <property type="project" value="Ensembl"/>
</dbReference>
<evidence type="ECO:0000256" key="7">
    <source>
        <dbReference type="ARBA" id="ARBA00022990"/>
    </source>
</evidence>
<accession>A0A8L2QED5</accession>
<dbReference type="InterPro" id="IPR025995">
    <property type="entry name" value="Tudor-knot"/>
</dbReference>
<gene>
    <name evidence="18" type="primary">Bckdk</name>
    <name evidence="15 17" type="synonym">Kat8</name>
</gene>
<dbReference type="GO" id="GO:0045815">
    <property type="term" value="P:transcription initiation-coupled chromatin remodeling"/>
    <property type="evidence" value="ECO:0007669"/>
    <property type="project" value="Ensembl"/>
</dbReference>
<dbReference type="SMART" id="SM00298">
    <property type="entry name" value="CHROMO"/>
    <property type="match status" value="1"/>
</dbReference>
<dbReference type="GO" id="GO:0048477">
    <property type="term" value="P:oogenesis"/>
    <property type="evidence" value="ECO:0007669"/>
    <property type="project" value="Ensembl"/>
</dbReference>
<dbReference type="CDD" id="cd18984">
    <property type="entry name" value="CBD_MOF_like"/>
    <property type="match status" value="1"/>
</dbReference>
<feature type="region of interest" description="Disordered" evidence="13">
    <location>
        <begin position="81"/>
        <end position="116"/>
    </location>
</feature>
<evidence type="ECO:0000313" key="18">
    <source>
        <dbReference type="RGD" id="2198"/>
    </source>
</evidence>
<dbReference type="PROSITE" id="PS51726">
    <property type="entry name" value="MYST_HAT"/>
    <property type="match status" value="1"/>
</dbReference>
<evidence type="ECO:0000256" key="10">
    <source>
        <dbReference type="ARBA" id="ARBA00023315"/>
    </source>
</evidence>
<dbReference type="InterPro" id="IPR016197">
    <property type="entry name" value="Chromo-like_dom_sf"/>
</dbReference>
<dbReference type="SUPFAM" id="SSF54160">
    <property type="entry name" value="Chromo domain-like"/>
    <property type="match status" value="1"/>
</dbReference>
<dbReference type="GO" id="GO:0001837">
    <property type="term" value="P:epithelial to mesenchymal transition"/>
    <property type="evidence" value="ECO:0007669"/>
    <property type="project" value="Ensembl"/>
</dbReference>
<name>A0A8L2QED5_RAT</name>
<evidence type="ECO:0000256" key="4">
    <source>
        <dbReference type="ARBA" id="ARBA00022679"/>
    </source>
</evidence>
<dbReference type="Ensembl" id="ENSRNOT00000026527.6">
    <property type="protein sequence ID" value="ENSRNOP00000026527.5"/>
    <property type="gene ID" value="ENSRNOG00000019485.8"/>
</dbReference>
<evidence type="ECO:0000256" key="6">
    <source>
        <dbReference type="ARBA" id="ARBA00022833"/>
    </source>
</evidence>
<dbReference type="GO" id="GO:0035166">
    <property type="term" value="P:post-embryonic hemopoiesis"/>
    <property type="evidence" value="ECO:0007669"/>
    <property type="project" value="Ensembl"/>
</dbReference>
<evidence type="ECO:0000313" key="17">
    <source>
        <dbReference type="RGD" id="1311512"/>
    </source>
</evidence>
<evidence type="ECO:0000313" key="16">
    <source>
        <dbReference type="Proteomes" id="UP000002494"/>
    </source>
</evidence>
<evidence type="ECO:0000256" key="3">
    <source>
        <dbReference type="ARBA" id="ARBA00013184"/>
    </source>
</evidence>
<dbReference type="Pfam" id="PF11717">
    <property type="entry name" value="Tudor-knot"/>
    <property type="match status" value="1"/>
</dbReference>
<dbReference type="GO" id="GO:0061629">
    <property type="term" value="F:RNA polymerase II-specific DNA-binding transcription factor binding"/>
    <property type="evidence" value="ECO:0007669"/>
    <property type="project" value="Ensembl"/>
</dbReference>
<evidence type="ECO:0000259" key="14">
    <source>
        <dbReference type="PROSITE" id="PS51726"/>
    </source>
</evidence>
<dbReference type="GO" id="GO:0050684">
    <property type="term" value="P:regulation of mRNA processing"/>
    <property type="evidence" value="ECO:0007669"/>
    <property type="project" value="Ensembl"/>
</dbReference>
<evidence type="ECO:0000256" key="8">
    <source>
        <dbReference type="ARBA" id="ARBA00023015"/>
    </source>
</evidence>
<dbReference type="GO" id="GO:0071339">
    <property type="term" value="C:MLL1 complex"/>
    <property type="evidence" value="ECO:0007669"/>
    <property type="project" value="Ensembl"/>
</dbReference>
<dbReference type="GO" id="GO:0005739">
    <property type="term" value="C:mitochondrion"/>
    <property type="evidence" value="ECO:0007669"/>
    <property type="project" value="UniProtKB-SubCell"/>
</dbReference>
<evidence type="ECO:0000256" key="13">
    <source>
        <dbReference type="SAM" id="MobiDB-lite"/>
    </source>
</evidence>
<evidence type="ECO:0000256" key="1">
    <source>
        <dbReference type="ARBA" id="ARBA00004123"/>
    </source>
</evidence>